<feature type="compositionally biased region" description="Polar residues" evidence="1">
    <location>
        <begin position="106"/>
        <end position="115"/>
    </location>
</feature>
<keyword evidence="4" id="KW-1185">Reference proteome</keyword>
<dbReference type="OrthoDB" id="3790026at2759"/>
<keyword evidence="2" id="KW-0812">Transmembrane</keyword>
<name>E4ZG38_LEPMJ</name>
<feature type="compositionally biased region" description="Polar residues" evidence="1">
    <location>
        <begin position="184"/>
        <end position="208"/>
    </location>
</feature>
<feature type="compositionally biased region" description="Polar residues" evidence="1">
    <location>
        <begin position="60"/>
        <end position="79"/>
    </location>
</feature>
<gene>
    <name evidence="3" type="ORF">LEMA_P063840.1</name>
</gene>
<protein>
    <submittedName>
        <fullName evidence="3">Uncharacterized protein</fullName>
    </submittedName>
</protein>
<dbReference type="AlphaFoldDB" id="E4ZG38"/>
<feature type="transmembrane region" description="Helical" evidence="2">
    <location>
        <begin position="314"/>
        <end position="335"/>
    </location>
</feature>
<dbReference type="Proteomes" id="UP000002668">
    <property type="component" value="Genome"/>
</dbReference>
<organism evidence="3 4">
    <name type="scientific">Leptosphaeria maculans (strain JN3 / isolate v23.1.3 / race Av1-4-5-6-7-8)</name>
    <name type="common">Blackleg fungus</name>
    <name type="synonym">Phoma lingam</name>
    <dbReference type="NCBI Taxonomy" id="985895"/>
    <lineage>
        <taxon>Eukaryota</taxon>
        <taxon>Fungi</taxon>
        <taxon>Dikarya</taxon>
        <taxon>Ascomycota</taxon>
        <taxon>Pezizomycotina</taxon>
        <taxon>Dothideomycetes</taxon>
        <taxon>Pleosporomycetidae</taxon>
        <taxon>Pleosporales</taxon>
        <taxon>Pleosporineae</taxon>
        <taxon>Leptosphaeriaceae</taxon>
        <taxon>Plenodomus</taxon>
        <taxon>Plenodomus lingam/Leptosphaeria maculans species complex</taxon>
    </lineage>
</organism>
<dbReference type="GeneID" id="13292447"/>
<evidence type="ECO:0000256" key="1">
    <source>
        <dbReference type="SAM" id="MobiDB-lite"/>
    </source>
</evidence>
<dbReference type="InParanoid" id="E4ZG38"/>
<keyword evidence="2" id="KW-1133">Transmembrane helix</keyword>
<sequence>MASDTDPTALPLDHSNSPHTSKSHRLGLADLGSTPRDASATEIDLGESIPAELTHALKSTGPSTTRSPITTSQIDNSARSPVRTHSHNAPTLPSHHGATSFHPSEKITSSSPTDSLHSRLSDRMAQNHQNHVGSRGSTQHLNPHIFTLTVPPEKALAIRSILEKLQDDFDLGDSGLTWKYNKQQWESRQPEPQTHFTPDTKTSTSTLEQEPLKSLPHTLPSSTKKWSSRLSKLQPLSLSYANVRIDEIIDHAVRTWWRGLANNLYHLPPGFYFLVFMGLSAWAFGSLVCGYFEALASLQANDESAAWPAFWRGALGAIPALTGIITFLFPPTFCVRYR</sequence>
<reference evidence="4" key="1">
    <citation type="journal article" date="2011" name="Nat. Commun.">
        <title>Effector diversification within compartments of the Leptosphaeria maculans genome affected by Repeat-Induced Point mutations.</title>
        <authorList>
            <person name="Rouxel T."/>
            <person name="Grandaubert J."/>
            <person name="Hane J.K."/>
            <person name="Hoede C."/>
            <person name="van de Wouw A.P."/>
            <person name="Couloux A."/>
            <person name="Dominguez V."/>
            <person name="Anthouard V."/>
            <person name="Bally P."/>
            <person name="Bourras S."/>
            <person name="Cozijnsen A.J."/>
            <person name="Ciuffetti L.M."/>
            <person name="Degrave A."/>
            <person name="Dilmaghani A."/>
            <person name="Duret L."/>
            <person name="Fudal I."/>
            <person name="Goodwin S.B."/>
            <person name="Gout L."/>
            <person name="Glaser N."/>
            <person name="Linglin J."/>
            <person name="Kema G.H.J."/>
            <person name="Lapalu N."/>
            <person name="Lawrence C.B."/>
            <person name="May K."/>
            <person name="Meyer M."/>
            <person name="Ollivier B."/>
            <person name="Poulain J."/>
            <person name="Schoch C.L."/>
            <person name="Simon A."/>
            <person name="Spatafora J.W."/>
            <person name="Stachowiak A."/>
            <person name="Turgeon B.G."/>
            <person name="Tyler B.M."/>
            <person name="Vincent D."/>
            <person name="Weissenbach J."/>
            <person name="Amselem J."/>
            <person name="Quesneville H."/>
            <person name="Oliver R.P."/>
            <person name="Wincker P."/>
            <person name="Balesdent M.-H."/>
            <person name="Howlett B.J."/>
        </authorList>
    </citation>
    <scope>NUCLEOTIDE SEQUENCE [LARGE SCALE GENOMIC DNA]</scope>
    <source>
        <strain evidence="4">JN3 / isolate v23.1.3 / race Av1-4-5-6-7-8</strain>
    </source>
</reference>
<feature type="region of interest" description="Disordered" evidence="1">
    <location>
        <begin position="1"/>
        <end position="140"/>
    </location>
</feature>
<feature type="region of interest" description="Disordered" evidence="1">
    <location>
        <begin position="184"/>
        <end position="220"/>
    </location>
</feature>
<evidence type="ECO:0000313" key="4">
    <source>
        <dbReference type="Proteomes" id="UP000002668"/>
    </source>
</evidence>
<evidence type="ECO:0000256" key="2">
    <source>
        <dbReference type="SAM" id="Phobius"/>
    </source>
</evidence>
<dbReference type="RefSeq" id="XP_003833623.1">
    <property type="nucleotide sequence ID" value="XM_003833575.1"/>
</dbReference>
<evidence type="ECO:0000313" key="3">
    <source>
        <dbReference type="EMBL" id="CBX90258.1"/>
    </source>
</evidence>
<dbReference type="HOGENOM" id="CLU_821514_0_0_1"/>
<dbReference type="EMBL" id="FP929064">
    <property type="protein sequence ID" value="CBX90258.1"/>
    <property type="molecule type" value="Genomic_DNA"/>
</dbReference>
<feature type="compositionally biased region" description="Polar residues" evidence="1">
    <location>
        <begin position="124"/>
        <end position="140"/>
    </location>
</feature>
<accession>E4ZG38</accession>
<keyword evidence="2" id="KW-0472">Membrane</keyword>
<dbReference type="VEuPathDB" id="FungiDB:LEMA_P063840.1"/>
<proteinExistence type="predicted"/>
<feature type="transmembrane region" description="Helical" evidence="2">
    <location>
        <begin position="271"/>
        <end position="294"/>
    </location>
</feature>